<comment type="catalytic activity">
    <reaction evidence="16">
        <text>N(omega)-methyl-L-arginine(in) + L-arginine(out) = N(omega)-methyl-L-arginine(out) + L-arginine(in)</text>
        <dbReference type="Rhea" id="RHEA:72803"/>
        <dbReference type="ChEBI" id="CHEBI:32682"/>
        <dbReference type="ChEBI" id="CHEBI:114953"/>
    </reaction>
</comment>
<evidence type="ECO:0000256" key="18">
    <source>
        <dbReference type="ARBA" id="ARBA00076491"/>
    </source>
</evidence>
<evidence type="ECO:0000256" key="16">
    <source>
        <dbReference type="ARBA" id="ARBA00052673"/>
    </source>
</evidence>
<evidence type="ECO:0000256" key="6">
    <source>
        <dbReference type="ARBA" id="ARBA00022792"/>
    </source>
</evidence>
<evidence type="ECO:0000256" key="20">
    <source>
        <dbReference type="ARBA" id="ARBA00079387"/>
    </source>
</evidence>
<evidence type="ECO:0000256" key="14">
    <source>
        <dbReference type="ARBA" id="ARBA00051045"/>
    </source>
</evidence>
<evidence type="ECO:0000256" key="4">
    <source>
        <dbReference type="ARBA" id="ARBA00022692"/>
    </source>
</evidence>
<organism evidence="24 25">
    <name type="scientific">Acrobeloides nanus</name>
    <dbReference type="NCBI Taxonomy" id="290746"/>
    <lineage>
        <taxon>Eukaryota</taxon>
        <taxon>Metazoa</taxon>
        <taxon>Ecdysozoa</taxon>
        <taxon>Nematoda</taxon>
        <taxon>Chromadorea</taxon>
        <taxon>Rhabditida</taxon>
        <taxon>Tylenchina</taxon>
        <taxon>Cephalobomorpha</taxon>
        <taxon>Cephaloboidea</taxon>
        <taxon>Cephalobidae</taxon>
        <taxon>Acrobeloides</taxon>
    </lineage>
</organism>
<dbReference type="GO" id="GO:0005289">
    <property type="term" value="F:high-affinity L-arginine transmembrane transporter activity"/>
    <property type="evidence" value="ECO:0007669"/>
    <property type="project" value="TreeGrafter"/>
</dbReference>
<dbReference type="AlphaFoldDB" id="A0A914DIR9"/>
<dbReference type="PANTHER" id="PTHR45624">
    <property type="entry name" value="MITOCHONDRIAL BASIC AMINO ACIDS TRANSPORTER-RELATED"/>
    <property type="match status" value="1"/>
</dbReference>
<dbReference type="InterPro" id="IPR050567">
    <property type="entry name" value="Mitochondrial_Carrier"/>
</dbReference>
<evidence type="ECO:0000256" key="5">
    <source>
        <dbReference type="ARBA" id="ARBA00022737"/>
    </source>
</evidence>
<dbReference type="InterPro" id="IPR018108">
    <property type="entry name" value="MCP_transmembrane"/>
</dbReference>
<dbReference type="InterPro" id="IPR023395">
    <property type="entry name" value="MCP_dom_sf"/>
</dbReference>
<evidence type="ECO:0000313" key="24">
    <source>
        <dbReference type="Proteomes" id="UP000887540"/>
    </source>
</evidence>
<proteinExistence type="inferred from homology"/>
<comment type="catalytic activity">
    <reaction evidence="14">
        <text>L-homoarginine(in) + L-arginine(out) = L-homoarginine(out) + L-arginine(in)</text>
        <dbReference type="Rhea" id="RHEA:72799"/>
        <dbReference type="ChEBI" id="CHEBI:32682"/>
        <dbReference type="ChEBI" id="CHEBI:143006"/>
    </reaction>
</comment>
<evidence type="ECO:0000256" key="1">
    <source>
        <dbReference type="ARBA" id="ARBA00004448"/>
    </source>
</evidence>
<dbReference type="FunFam" id="1.50.40.10:FF:000037">
    <property type="entry name" value="Solute carrier family 25 member 29"/>
    <property type="match status" value="1"/>
</dbReference>
<dbReference type="GO" id="GO:1990575">
    <property type="term" value="P:mitochondrial L-ornithine transmembrane transport"/>
    <property type="evidence" value="ECO:0007669"/>
    <property type="project" value="TreeGrafter"/>
</dbReference>
<feature type="repeat" description="Solcar" evidence="22">
    <location>
        <begin position="91"/>
        <end position="179"/>
    </location>
</feature>
<keyword evidence="5" id="KW-0677">Repeat</keyword>
<evidence type="ECO:0000256" key="23">
    <source>
        <dbReference type="RuleBase" id="RU000488"/>
    </source>
</evidence>
<evidence type="ECO:0000256" key="9">
    <source>
        <dbReference type="ARBA" id="ARBA00023128"/>
    </source>
</evidence>
<protein>
    <recommendedName>
        <fullName evidence="17">Mitochondrial basic amino acids transporter</fullName>
    </recommendedName>
    <alternativeName>
        <fullName evidence="21">Carnitine/acylcarnitine translocase-like</fullName>
    </alternativeName>
    <alternativeName>
        <fullName evidence="20">Mitochondrial carnitine/acylcarnitine carrier protein CACL</fullName>
    </alternativeName>
    <alternativeName>
        <fullName evidence="19">Mitochondrial ornithine transporter 3</fullName>
    </alternativeName>
    <alternativeName>
        <fullName evidence="18">Solute carrier family 25 member 29</fullName>
    </alternativeName>
</protein>
<keyword evidence="4 22" id="KW-0812">Transmembrane</keyword>
<evidence type="ECO:0000256" key="17">
    <source>
        <dbReference type="ARBA" id="ARBA00071763"/>
    </source>
</evidence>
<dbReference type="SUPFAM" id="SSF103506">
    <property type="entry name" value="Mitochondrial carrier"/>
    <property type="match status" value="1"/>
</dbReference>
<feature type="repeat" description="Solcar" evidence="22">
    <location>
        <begin position="2"/>
        <end position="86"/>
    </location>
</feature>
<keyword evidence="3 23" id="KW-0813">Transport</keyword>
<comment type="catalytic activity">
    <reaction evidence="12">
        <text>L-histidine(out) = L-histidine(in)</text>
        <dbReference type="Rhea" id="RHEA:72807"/>
        <dbReference type="ChEBI" id="CHEBI:57595"/>
    </reaction>
</comment>
<evidence type="ECO:0000256" key="11">
    <source>
        <dbReference type="ARBA" id="ARBA00049090"/>
    </source>
</evidence>
<comment type="catalytic activity">
    <reaction evidence="15">
        <text>L-ornithine(in) + L-arginine(out) = L-ornithine(out) + L-arginine(in)</text>
        <dbReference type="Rhea" id="RHEA:34991"/>
        <dbReference type="ChEBI" id="CHEBI:32682"/>
        <dbReference type="ChEBI" id="CHEBI:46911"/>
    </reaction>
</comment>
<dbReference type="PANTHER" id="PTHR45624:SF61">
    <property type="entry name" value="MITOCHONDRIAL BASIC AMINO ACIDS TRANSPORTER"/>
    <property type="match status" value="1"/>
</dbReference>
<name>A0A914DIR9_9BILA</name>
<comment type="similarity">
    <text evidence="2 23">Belongs to the mitochondrial carrier (TC 2.A.29) family.</text>
</comment>
<evidence type="ECO:0000256" key="22">
    <source>
        <dbReference type="PROSITE-ProRule" id="PRU00282"/>
    </source>
</evidence>
<evidence type="ECO:0000256" key="2">
    <source>
        <dbReference type="ARBA" id="ARBA00006375"/>
    </source>
</evidence>
<evidence type="ECO:0000313" key="25">
    <source>
        <dbReference type="WBParaSite" id="ACRNAN_scaffold2634.g28735.t1"/>
    </source>
</evidence>
<comment type="catalytic activity">
    <reaction evidence="11">
        <text>L-lysine(out) + L-arginine(in) = L-lysine(in) + L-arginine(out)</text>
        <dbReference type="Rhea" id="RHEA:70827"/>
        <dbReference type="ChEBI" id="CHEBI:32551"/>
        <dbReference type="ChEBI" id="CHEBI:32682"/>
    </reaction>
</comment>
<keyword evidence="7" id="KW-0029">Amino-acid transport</keyword>
<evidence type="ECO:0000256" key="3">
    <source>
        <dbReference type="ARBA" id="ARBA00022448"/>
    </source>
</evidence>
<evidence type="ECO:0000256" key="8">
    <source>
        <dbReference type="ARBA" id="ARBA00022989"/>
    </source>
</evidence>
<keyword evidence="10 22" id="KW-0472">Membrane</keyword>
<evidence type="ECO:0000256" key="10">
    <source>
        <dbReference type="ARBA" id="ARBA00023136"/>
    </source>
</evidence>
<dbReference type="GO" id="GO:0005743">
    <property type="term" value="C:mitochondrial inner membrane"/>
    <property type="evidence" value="ECO:0007669"/>
    <property type="project" value="UniProtKB-SubCell"/>
</dbReference>
<evidence type="ECO:0000256" key="15">
    <source>
        <dbReference type="ARBA" id="ARBA00051921"/>
    </source>
</evidence>
<dbReference type="Pfam" id="PF00153">
    <property type="entry name" value="Mito_carr"/>
    <property type="match status" value="3"/>
</dbReference>
<dbReference type="WBParaSite" id="ACRNAN_scaffold2634.g28735.t1">
    <property type="protein sequence ID" value="ACRNAN_scaffold2634.g28735.t1"/>
    <property type="gene ID" value="ACRNAN_scaffold2634.g28735"/>
</dbReference>
<comment type="catalytic activity">
    <reaction evidence="13">
        <text>L-histidine(out) + L-arginine(in) = L-histidine(in) + L-arginine(out)</text>
        <dbReference type="Rhea" id="RHEA:71063"/>
        <dbReference type="ChEBI" id="CHEBI:32682"/>
        <dbReference type="ChEBI" id="CHEBI:57595"/>
    </reaction>
</comment>
<comment type="subcellular location">
    <subcellularLocation>
        <location evidence="1">Mitochondrion inner membrane</location>
        <topology evidence="1">Multi-pass membrane protein</topology>
    </subcellularLocation>
</comment>
<evidence type="ECO:0000256" key="13">
    <source>
        <dbReference type="ARBA" id="ARBA00050768"/>
    </source>
</evidence>
<dbReference type="Gene3D" id="1.50.40.10">
    <property type="entry name" value="Mitochondrial carrier domain"/>
    <property type="match status" value="2"/>
</dbReference>
<keyword evidence="8" id="KW-1133">Transmembrane helix</keyword>
<dbReference type="PROSITE" id="PS50920">
    <property type="entry name" value="SOLCAR"/>
    <property type="match status" value="3"/>
</dbReference>
<keyword evidence="9" id="KW-0496">Mitochondrion</keyword>
<evidence type="ECO:0000256" key="21">
    <source>
        <dbReference type="ARBA" id="ARBA00080567"/>
    </source>
</evidence>
<accession>A0A914DIR9</accession>
<feature type="repeat" description="Solcar" evidence="22">
    <location>
        <begin position="189"/>
        <end position="272"/>
    </location>
</feature>
<keyword evidence="24" id="KW-1185">Reference proteome</keyword>
<evidence type="ECO:0000256" key="19">
    <source>
        <dbReference type="ARBA" id="ARBA00078745"/>
    </source>
</evidence>
<sequence length="391" mass="43219">MSISPIDFVAGCFGGAAGVLAGHPLDTIKVRLQTTSGVYRGTWHCFSTIFKNEGARGLYKGMSSPLASLAVVNAVVFGVHGNVTKQFENKDALMTHFIAGCSAGAAQAFIAGPTELLKLRVQIQTDSAAAKYKSPFDCLKTVIKEQGIRTLGRGMLSTLLRDIPAFGTYFASYEIFGEAMSKDGKMESLTSWQLLLAGGGAGMASWIFTYPTDVIKTRFQADDSYRSYMEVIKSLHAEKGLRGFFVGLGPTMLRAFPSNAATFFVVDWTYRMHRNFQMPKFNIDVKFQPEPRAQRPYLIHVDFCPGLFLRNIHGLDKPMAEDKHKLQLYRAPVGDFEALRQWKEIQQQERAIPSTSGRIESITSGYSKGPCGVDAPKNEAVIKAKEYPTKY</sequence>
<reference evidence="25" key="1">
    <citation type="submission" date="2022-11" db="UniProtKB">
        <authorList>
            <consortium name="WormBaseParasite"/>
        </authorList>
    </citation>
    <scope>IDENTIFICATION</scope>
</reference>
<dbReference type="Proteomes" id="UP000887540">
    <property type="component" value="Unplaced"/>
</dbReference>
<evidence type="ECO:0000256" key="7">
    <source>
        <dbReference type="ARBA" id="ARBA00022970"/>
    </source>
</evidence>
<evidence type="ECO:0000256" key="12">
    <source>
        <dbReference type="ARBA" id="ARBA00050592"/>
    </source>
</evidence>
<keyword evidence="6" id="KW-0999">Mitochondrion inner membrane</keyword>